<dbReference type="Proteomes" id="UP000295294">
    <property type="component" value="Plasmid unnamed1"/>
</dbReference>
<name>A0A4P7LP59_9BURK</name>
<geneLocation type="plasmid" evidence="1">
    <name>unnamed1</name>
</geneLocation>
<proteinExistence type="predicted"/>
<evidence type="ECO:0000313" key="1">
    <source>
        <dbReference type="EMBL" id="QBY55483.1"/>
    </source>
</evidence>
<keyword evidence="1" id="KW-0614">Plasmid</keyword>
<sequence length="191" mass="20448">MFAPPNQTGFITALAATHVSVSKVTGDDGGALTQSIPGGTVDLPKPTPSALYPTFSRSTVEIPASGTMTRWDLVLGYITNEQFGGGRLAFAVDVPFARKSQSISTSGATPVLNWNPAVPADVQSAVQGQFSSQYQSALKAGRERKRRRQRYRRCRTDRGPALRGGVLAAYSCMADALVTMCTPSWCYPEQA</sequence>
<dbReference type="KEGG" id="cox:E0W60_31135"/>
<organism evidence="1 2">
    <name type="scientific">Cupriavidus oxalaticus</name>
    <dbReference type="NCBI Taxonomy" id="96344"/>
    <lineage>
        <taxon>Bacteria</taxon>
        <taxon>Pseudomonadati</taxon>
        <taxon>Pseudomonadota</taxon>
        <taxon>Betaproteobacteria</taxon>
        <taxon>Burkholderiales</taxon>
        <taxon>Burkholderiaceae</taxon>
        <taxon>Cupriavidus</taxon>
    </lineage>
</organism>
<accession>A0A4P7LP59</accession>
<dbReference type="EMBL" id="CP038636">
    <property type="protein sequence ID" value="QBY55483.1"/>
    <property type="molecule type" value="Genomic_DNA"/>
</dbReference>
<dbReference type="OrthoDB" id="8639774at2"/>
<evidence type="ECO:0000313" key="2">
    <source>
        <dbReference type="Proteomes" id="UP000295294"/>
    </source>
</evidence>
<reference evidence="1 2" key="1">
    <citation type="submission" date="2019-03" db="EMBL/GenBank/DDBJ databases">
        <title>Efficiently degradation of phenoxyalkanoic acid herbicides by Cupriavidus oxalaticus strain X32.</title>
        <authorList>
            <person name="Sheng X."/>
        </authorList>
    </citation>
    <scope>NUCLEOTIDE SEQUENCE [LARGE SCALE GENOMIC DNA]</scope>
    <source>
        <strain evidence="1 2">X32</strain>
        <plasmid evidence="1 2">unnamed1</plasmid>
    </source>
</reference>
<gene>
    <name evidence="1" type="ORF">E0W60_31135</name>
</gene>
<dbReference type="AlphaFoldDB" id="A0A4P7LP59"/>
<dbReference type="RefSeq" id="WP_135706724.1">
    <property type="nucleotide sequence ID" value="NZ_CP038636.1"/>
</dbReference>
<protein>
    <submittedName>
        <fullName evidence="1">Uncharacterized protein</fullName>
    </submittedName>
</protein>